<feature type="repeat" description="WD" evidence="3">
    <location>
        <begin position="961"/>
        <end position="1001"/>
    </location>
</feature>
<dbReference type="CDD" id="cd00200">
    <property type="entry name" value="WD40"/>
    <property type="match status" value="1"/>
</dbReference>
<dbReference type="Gene3D" id="2.130.10.10">
    <property type="entry name" value="YVTN repeat-like/Quinoprotein amine dehydrogenase"/>
    <property type="match status" value="2"/>
</dbReference>
<protein>
    <recommendedName>
        <fullName evidence="5">NACHT domain-containing protein</fullName>
    </recommendedName>
</protein>
<feature type="region of interest" description="Disordered" evidence="4">
    <location>
        <begin position="1255"/>
        <end position="1285"/>
    </location>
</feature>
<dbReference type="SUPFAM" id="SSF50978">
    <property type="entry name" value="WD40 repeat-like"/>
    <property type="match status" value="1"/>
</dbReference>
<organism evidence="6 7">
    <name type="scientific">Mycena albidolilacea</name>
    <dbReference type="NCBI Taxonomy" id="1033008"/>
    <lineage>
        <taxon>Eukaryota</taxon>
        <taxon>Fungi</taxon>
        <taxon>Dikarya</taxon>
        <taxon>Basidiomycota</taxon>
        <taxon>Agaricomycotina</taxon>
        <taxon>Agaricomycetes</taxon>
        <taxon>Agaricomycetidae</taxon>
        <taxon>Agaricales</taxon>
        <taxon>Marasmiineae</taxon>
        <taxon>Mycenaceae</taxon>
        <taxon>Mycena</taxon>
    </lineage>
</organism>
<keyword evidence="7" id="KW-1185">Reference proteome</keyword>
<evidence type="ECO:0000256" key="3">
    <source>
        <dbReference type="PROSITE-ProRule" id="PRU00221"/>
    </source>
</evidence>
<dbReference type="PROSITE" id="PS50082">
    <property type="entry name" value="WD_REPEATS_2"/>
    <property type="match status" value="5"/>
</dbReference>
<dbReference type="Gene3D" id="3.40.50.300">
    <property type="entry name" value="P-loop containing nucleotide triphosphate hydrolases"/>
    <property type="match status" value="1"/>
</dbReference>
<dbReference type="PRINTS" id="PR01547">
    <property type="entry name" value="YEAST176DUF"/>
</dbReference>
<feature type="repeat" description="WD" evidence="3">
    <location>
        <begin position="1131"/>
        <end position="1172"/>
    </location>
</feature>
<feature type="domain" description="NACHT" evidence="5">
    <location>
        <begin position="314"/>
        <end position="469"/>
    </location>
</feature>
<sequence length="1285" mass="144089">MGSVPVRETTYHDVLSLIAIRVTLDDAPKDTHLLRAISGRNRVVEKTFEKTFGSEWDPVPQGFVLEPDCSLDILLEHRRYRWLKTPLVEKSVGHSELRANIEPDPTQKWYTITDNPNNPKIELCLDAEDSLIALANTKRLLAEKGKVQRSLCKSTKVLKYMLKFAAPVAELNGVANAVVKVVGVLVDTVENLSKRDENIMSLIEQLTKAVEYLHTFKPTSLGTLKDSLRELEKIGKSVQQLYMDGFEKSRRIEELEWKIYLRELLYLRYRSFLEDRFPPVQQETEPIRECSQGTREGVIHEIKTWLDDGSSPQNIFWLRGYPGSGKSTIALTLVKRLKSQRPNRVVSSFFFHRTLNGATSSSARHLWGSVMLDLCKLDTLFAKTVVESLQAESLDRVTDTPEDLFRRLIAEPINACKRTPGVQRPVFVVVDALDECQGFSRDWERDQILRSLKKWTDLPKNFKLVITSRYDDAIGKMLSPPLATPITGHVSKHSLDLKESDPDIRIFLQAECAGIRTDFPSLNQNWPLKEEMKALVTLAGGLFIYAATLIVLLRASPTVTMQLVLDNKLGAAGSIAQLYNDILEMSFPEADQLPELVRDFKAVVGVIALTTDPRDKRGVILGILGIPSDTLDSICIKLHSVLDRKNLHFRHQSFIDHLIFRKECRPSFRVDIQSEKRKLTLKYFEALQECLTFNMGGIKHPFASNPKVALVKKTVGLHIVHASLVWGQHLDDVSWPEIAEKATMFLTANFIYWLELLSLVGEPGASMKNLRMVENCMERSTNVDPSIIKFIQDAKQFVETFSEPISKSAAHIYFSALPLTPRDSEIVKCRADKANYFAGTISLSSDAPEEKIDPFRIERIPQENESHSLTSEEIQQKKPPAVTSLSASLSGPIAIPASNRIRLRDPLTHWANVTIPLHYDDRGAVSCVSYSPDGERIVAGSVDGAVRLWSTDHPRPLYEFFPRHRGEVVSVIFLEDGTVASGAKDGTVHVWNVNTSNPGKPLICRPHNEDPVLSMAPFNNGLISISSHRITTLQFNGSDIEPDRYIDLAHGGLTAIACSPTGLWIAAGSADNSIQIWHGVTGEEIAISPFIKHSGPVTCVAIHGDYVASGSEDHTIILWDCTKRDAIAGPFHGHSDTVTCVEFSRDGNNLFSGSEDGTVRMWDVRPSTMPGSSGSIDLGPAFRIDRDGWVWSRDDARLLWVPEEMDADGWIRGPENTLWAWVPKAERKRLCWGRCKAIIDGEPWKRLRFSDSHPPAFRRTTRRNTKRDGVATMPDDGKCLDQDSG</sequence>
<dbReference type="EMBL" id="JARIHO010000024">
    <property type="protein sequence ID" value="KAJ7343002.1"/>
    <property type="molecule type" value="Genomic_DNA"/>
</dbReference>
<comment type="caution">
    <text evidence="6">The sequence shown here is derived from an EMBL/GenBank/DDBJ whole genome shotgun (WGS) entry which is preliminary data.</text>
</comment>
<dbReference type="Proteomes" id="UP001218218">
    <property type="component" value="Unassembled WGS sequence"/>
</dbReference>
<dbReference type="InterPro" id="IPR015943">
    <property type="entry name" value="WD40/YVTN_repeat-like_dom_sf"/>
</dbReference>
<evidence type="ECO:0000256" key="2">
    <source>
        <dbReference type="ARBA" id="ARBA00022737"/>
    </source>
</evidence>
<dbReference type="InterPro" id="IPR007111">
    <property type="entry name" value="NACHT_NTPase"/>
</dbReference>
<dbReference type="SUPFAM" id="SSF52540">
    <property type="entry name" value="P-loop containing nucleoside triphosphate hydrolases"/>
    <property type="match status" value="1"/>
</dbReference>
<dbReference type="InterPro" id="IPR027417">
    <property type="entry name" value="P-loop_NTPase"/>
</dbReference>
<keyword evidence="2" id="KW-0677">Repeat</keyword>
<evidence type="ECO:0000313" key="6">
    <source>
        <dbReference type="EMBL" id="KAJ7343002.1"/>
    </source>
</evidence>
<dbReference type="SMART" id="SM00320">
    <property type="entry name" value="WD40"/>
    <property type="match status" value="5"/>
</dbReference>
<accession>A0AAD7ENF3</accession>
<dbReference type="PROSITE" id="PS50294">
    <property type="entry name" value="WD_REPEATS_REGION"/>
    <property type="match status" value="4"/>
</dbReference>
<dbReference type="PROSITE" id="PS00678">
    <property type="entry name" value="WD_REPEATS_1"/>
    <property type="match status" value="2"/>
</dbReference>
<name>A0AAD7ENF3_9AGAR</name>
<dbReference type="InterPro" id="IPR050349">
    <property type="entry name" value="WD_LIS1/nudF_dynein_reg"/>
</dbReference>
<feature type="repeat" description="WD" evidence="3">
    <location>
        <begin position="1090"/>
        <end position="1120"/>
    </location>
</feature>
<feature type="repeat" description="WD" evidence="3">
    <location>
        <begin position="918"/>
        <end position="959"/>
    </location>
</feature>
<dbReference type="InterPro" id="IPR019775">
    <property type="entry name" value="WD40_repeat_CS"/>
</dbReference>
<feature type="compositionally biased region" description="Basic and acidic residues" evidence="4">
    <location>
        <begin position="1275"/>
        <end position="1285"/>
    </location>
</feature>
<dbReference type="InterPro" id="IPR001680">
    <property type="entry name" value="WD40_rpt"/>
</dbReference>
<dbReference type="Pfam" id="PF00400">
    <property type="entry name" value="WD40"/>
    <property type="match status" value="5"/>
</dbReference>
<evidence type="ECO:0000256" key="1">
    <source>
        <dbReference type="ARBA" id="ARBA00022574"/>
    </source>
</evidence>
<feature type="repeat" description="WD" evidence="3">
    <location>
        <begin position="1053"/>
        <end position="1087"/>
    </location>
</feature>
<keyword evidence="1 3" id="KW-0853">WD repeat</keyword>
<dbReference type="PROSITE" id="PS50837">
    <property type="entry name" value="NACHT"/>
    <property type="match status" value="1"/>
</dbReference>
<dbReference type="PRINTS" id="PR00320">
    <property type="entry name" value="GPROTEINBRPT"/>
</dbReference>
<dbReference type="InterPro" id="IPR056884">
    <property type="entry name" value="NPHP3-like_N"/>
</dbReference>
<reference evidence="6" key="1">
    <citation type="submission" date="2023-03" db="EMBL/GenBank/DDBJ databases">
        <title>Massive genome expansion in bonnet fungi (Mycena s.s.) driven by repeated elements and novel gene families across ecological guilds.</title>
        <authorList>
            <consortium name="Lawrence Berkeley National Laboratory"/>
            <person name="Harder C.B."/>
            <person name="Miyauchi S."/>
            <person name="Viragh M."/>
            <person name="Kuo A."/>
            <person name="Thoen E."/>
            <person name="Andreopoulos B."/>
            <person name="Lu D."/>
            <person name="Skrede I."/>
            <person name="Drula E."/>
            <person name="Henrissat B."/>
            <person name="Morin E."/>
            <person name="Kohler A."/>
            <person name="Barry K."/>
            <person name="LaButti K."/>
            <person name="Morin E."/>
            <person name="Salamov A."/>
            <person name="Lipzen A."/>
            <person name="Mereny Z."/>
            <person name="Hegedus B."/>
            <person name="Baldrian P."/>
            <person name="Stursova M."/>
            <person name="Weitz H."/>
            <person name="Taylor A."/>
            <person name="Grigoriev I.V."/>
            <person name="Nagy L.G."/>
            <person name="Martin F."/>
            <person name="Kauserud H."/>
        </authorList>
    </citation>
    <scope>NUCLEOTIDE SEQUENCE</scope>
    <source>
        <strain evidence="6">CBHHK002</strain>
    </source>
</reference>
<evidence type="ECO:0000313" key="7">
    <source>
        <dbReference type="Proteomes" id="UP001218218"/>
    </source>
</evidence>
<evidence type="ECO:0000256" key="4">
    <source>
        <dbReference type="SAM" id="MobiDB-lite"/>
    </source>
</evidence>
<gene>
    <name evidence="6" type="ORF">DFH08DRAFT_963018</name>
</gene>
<dbReference type="InterPro" id="IPR036322">
    <property type="entry name" value="WD40_repeat_dom_sf"/>
</dbReference>
<proteinExistence type="predicted"/>
<dbReference type="PANTHER" id="PTHR44129">
    <property type="entry name" value="WD REPEAT-CONTAINING PROTEIN POP1"/>
    <property type="match status" value="1"/>
</dbReference>
<dbReference type="InterPro" id="IPR020472">
    <property type="entry name" value="WD40_PAC1"/>
</dbReference>
<dbReference type="Pfam" id="PF24883">
    <property type="entry name" value="NPHP3_N"/>
    <property type="match status" value="1"/>
</dbReference>
<evidence type="ECO:0000259" key="5">
    <source>
        <dbReference type="PROSITE" id="PS50837"/>
    </source>
</evidence>